<reference evidence="2 3" key="1">
    <citation type="submission" date="2020-10" db="EMBL/GenBank/DDBJ databases">
        <title>Identification of Nocardia species via Next-generation sequencing and recognition of intraspecies genetic diversity.</title>
        <authorList>
            <person name="Li P."/>
            <person name="Li P."/>
            <person name="Lu B."/>
        </authorList>
    </citation>
    <scope>NUCLEOTIDE SEQUENCE [LARGE SCALE GENOMIC DNA]</scope>
    <source>
        <strain evidence="2 3">N-11</strain>
    </source>
</reference>
<proteinExistence type="predicted"/>
<accession>A0ABS0C3U8</accession>
<evidence type="ECO:0000313" key="2">
    <source>
        <dbReference type="EMBL" id="MBF6225068.1"/>
    </source>
</evidence>
<dbReference type="InterPro" id="IPR011009">
    <property type="entry name" value="Kinase-like_dom_sf"/>
</dbReference>
<sequence>MSGSEGTASRIEWHELPQPVRTGIEVRLGAPVRSAVTQTGGYSHGAAVRLLLNDGRRAFAKVINCDDKLCGMYQTEARTAARLPATVPTPAVQFTAELAGWFVMVFDDVAGCHPRLDKPAELDAVLTAVEQLANVLTPSPIRDVPAMADSYGPELNCWRHFAEHGPPADLDSWSLRNLDRLAELESTWPEATDGTTLLHTDLRPDNMLLRPDGTVVVIDWAWPCVGAAWLELVSLAPSIAASGIDPDPILATHPVTRTTDSASVDAFLCALVGYWAHNSRMPPPPHSPKLRRHQACSAQVSGEWLRRRLAWP</sequence>
<keyword evidence="3" id="KW-1185">Reference proteome</keyword>
<dbReference type="InterPro" id="IPR002575">
    <property type="entry name" value="Aminoglycoside_PTrfase"/>
</dbReference>
<evidence type="ECO:0000313" key="3">
    <source>
        <dbReference type="Proteomes" id="UP000807309"/>
    </source>
</evidence>
<dbReference type="Gene3D" id="3.30.200.20">
    <property type="entry name" value="Phosphorylase Kinase, domain 1"/>
    <property type="match status" value="1"/>
</dbReference>
<dbReference type="SUPFAM" id="SSF56112">
    <property type="entry name" value="Protein kinase-like (PK-like)"/>
    <property type="match status" value="1"/>
</dbReference>
<dbReference type="EMBL" id="JADLRE010000005">
    <property type="protein sequence ID" value="MBF6225068.1"/>
    <property type="molecule type" value="Genomic_DNA"/>
</dbReference>
<feature type="domain" description="Aminoglycoside phosphotransferase" evidence="1">
    <location>
        <begin position="56"/>
        <end position="236"/>
    </location>
</feature>
<gene>
    <name evidence="2" type="ORF">IU470_08090</name>
</gene>
<dbReference type="Pfam" id="PF01636">
    <property type="entry name" value="APH"/>
    <property type="match status" value="1"/>
</dbReference>
<dbReference type="Gene3D" id="3.90.1200.10">
    <property type="match status" value="1"/>
</dbReference>
<evidence type="ECO:0000259" key="1">
    <source>
        <dbReference type="Pfam" id="PF01636"/>
    </source>
</evidence>
<comment type="caution">
    <text evidence="2">The sequence shown here is derived from an EMBL/GenBank/DDBJ whole genome shotgun (WGS) entry which is preliminary data.</text>
</comment>
<protein>
    <submittedName>
        <fullName evidence="2">Phosphotransferase</fullName>
    </submittedName>
</protein>
<dbReference type="Proteomes" id="UP000807309">
    <property type="component" value="Unassembled WGS sequence"/>
</dbReference>
<dbReference type="RefSeq" id="WP_195032374.1">
    <property type="nucleotide sequence ID" value="NZ_JADLRE010000005.1"/>
</dbReference>
<organism evidence="2 3">
    <name type="scientific">Nocardia abscessus</name>
    <dbReference type="NCBI Taxonomy" id="120957"/>
    <lineage>
        <taxon>Bacteria</taxon>
        <taxon>Bacillati</taxon>
        <taxon>Actinomycetota</taxon>
        <taxon>Actinomycetes</taxon>
        <taxon>Mycobacteriales</taxon>
        <taxon>Nocardiaceae</taxon>
        <taxon>Nocardia</taxon>
    </lineage>
</organism>
<name>A0ABS0C3U8_9NOCA</name>